<accession>K9P6U7</accession>
<reference evidence="2" key="1">
    <citation type="journal article" date="2013" name="Proc. Natl. Acad. Sci. U.S.A.">
        <title>Improving the coverage of the cyanobacterial phylum using diversity-driven genome sequencing.</title>
        <authorList>
            <person name="Shih P.M."/>
            <person name="Wu D."/>
            <person name="Latifi A."/>
            <person name="Axen S.D."/>
            <person name="Fewer D.P."/>
            <person name="Talla E."/>
            <person name="Calteau A."/>
            <person name="Cai F."/>
            <person name="Tandeau de Marsac N."/>
            <person name="Rippka R."/>
            <person name="Herdman M."/>
            <person name="Sivonen K."/>
            <person name="Coursin T."/>
            <person name="Laurent T."/>
            <person name="Goodwin L."/>
            <person name="Nolan M."/>
            <person name="Davenport K.W."/>
            <person name="Han C.S."/>
            <person name="Rubin E.M."/>
            <person name="Eisen J.A."/>
            <person name="Woyke T."/>
            <person name="Gugger M."/>
            <person name="Kerfeld C.A."/>
        </authorList>
    </citation>
    <scope>NUCLEOTIDE SEQUENCE [LARGE SCALE GENOMIC DNA]</scope>
    <source>
        <strain evidence="2">ATCC 27147 / PCC 6307</strain>
    </source>
</reference>
<dbReference type="RefSeq" id="WP_015109572.1">
    <property type="nucleotide sequence ID" value="NC_019675.1"/>
</dbReference>
<dbReference type="InterPro" id="IPR002758">
    <property type="entry name" value="Cation_antiport_E"/>
</dbReference>
<dbReference type="Pfam" id="PF01899">
    <property type="entry name" value="MNHE"/>
    <property type="match status" value="1"/>
</dbReference>
<dbReference type="HOGENOM" id="CLU_155299_0_0_3"/>
<dbReference type="AlphaFoldDB" id="K9P6U7"/>
<dbReference type="EMBL" id="CP003495">
    <property type="protein sequence ID" value="AFY29127.1"/>
    <property type="molecule type" value="Genomic_DNA"/>
</dbReference>
<proteinExistence type="predicted"/>
<organism evidence="1 2">
    <name type="scientific">Cyanobium gracile (strain ATCC 27147 / PCC 6307)</name>
    <dbReference type="NCBI Taxonomy" id="292564"/>
    <lineage>
        <taxon>Bacteria</taxon>
        <taxon>Bacillati</taxon>
        <taxon>Cyanobacteriota</taxon>
        <taxon>Cyanophyceae</taxon>
        <taxon>Synechococcales</taxon>
        <taxon>Prochlorococcaceae</taxon>
        <taxon>Cyanobium</taxon>
    </lineage>
</organism>
<dbReference type="eggNOG" id="COG1863">
    <property type="taxonomic scope" value="Bacteria"/>
</dbReference>
<dbReference type="KEGG" id="cgc:Cyagr_2001"/>
<dbReference type="GO" id="GO:0008324">
    <property type="term" value="F:monoatomic cation transmembrane transporter activity"/>
    <property type="evidence" value="ECO:0007669"/>
    <property type="project" value="InterPro"/>
</dbReference>
<protein>
    <submittedName>
        <fullName evidence="1">Multisubunit Na+/H+ antiporter, MnhE subunit</fullName>
    </submittedName>
</protein>
<dbReference type="STRING" id="292564.Cyagr_2001"/>
<evidence type="ECO:0000313" key="1">
    <source>
        <dbReference type="EMBL" id="AFY29127.1"/>
    </source>
</evidence>
<evidence type="ECO:0000313" key="2">
    <source>
        <dbReference type="Proteomes" id="UP000010388"/>
    </source>
</evidence>
<dbReference type="Proteomes" id="UP000010388">
    <property type="component" value="Chromosome"/>
</dbReference>
<dbReference type="GO" id="GO:0016020">
    <property type="term" value="C:membrane"/>
    <property type="evidence" value="ECO:0007669"/>
    <property type="project" value="InterPro"/>
</dbReference>
<sequence>MRRLLPLLLTTGFRLAVWCLLTADLSRLNLLIGLVVALLLPRAHSRPLPLRALLRALGRSLLAVPQAYLEALRLIVGREPVEGEISEATTDSTIPLLVFLDVFRITLTPFTIVLGLEDGGRRYRIHALRPRRAPAPGPQAGGPTP</sequence>
<gene>
    <name evidence="1" type="ordered locus">Cyagr_2001</name>
</gene>
<name>K9P6U7_CYAGP</name>